<protein>
    <submittedName>
        <fullName evidence="4">Glycosyl transferase, group 1</fullName>
    </submittedName>
</protein>
<gene>
    <name evidence="4" type="ORF">MNBD_BACTEROID04-4</name>
</gene>
<sequence length="337" mass="38433">MKKILYIGNNFTKKTDYNSTMATLSQLLEDEGYLVTRFSDKKNKITRLLAMCMAVITKGKKNDFILIDTFSTVSFYYALITSQIARLFSIKYIPILHGGNLPSRLDKSYFSSKLIFNNSYKNIAPSIYLQQAFKKKGFDTCFIPNGILIEEYNYKQRNVIQPKLLWVRAFDKTYNPLLAIKVLVELRKKYPQATLCMVGPDKDGTLGEAKKIAKKLEIYMSIKFTGVLPKDEWHRLSENYDIFINTTNVDNMPVSIIEAMALGLPIVSTNAGGLPYLISNNIDGILVNIDNEQEMVDAIIKIIESPSKVSELSQNARLKAEKYDLEIIKNQWLDLLT</sequence>
<dbReference type="Gene3D" id="3.40.50.2000">
    <property type="entry name" value="Glycogen Phosphorylase B"/>
    <property type="match status" value="2"/>
</dbReference>
<dbReference type="Pfam" id="PF00534">
    <property type="entry name" value="Glycos_transf_1"/>
    <property type="match status" value="1"/>
</dbReference>
<name>A0A3B0UIA4_9ZZZZ</name>
<reference evidence="4" key="1">
    <citation type="submission" date="2018-06" db="EMBL/GenBank/DDBJ databases">
        <authorList>
            <person name="Zhirakovskaya E."/>
        </authorList>
    </citation>
    <scope>NUCLEOTIDE SEQUENCE</scope>
</reference>
<organism evidence="4">
    <name type="scientific">hydrothermal vent metagenome</name>
    <dbReference type="NCBI Taxonomy" id="652676"/>
    <lineage>
        <taxon>unclassified sequences</taxon>
        <taxon>metagenomes</taxon>
        <taxon>ecological metagenomes</taxon>
    </lineage>
</organism>
<keyword evidence="1" id="KW-0328">Glycosyltransferase</keyword>
<feature type="non-terminal residue" evidence="4">
    <location>
        <position position="337"/>
    </location>
</feature>
<dbReference type="GO" id="GO:0016757">
    <property type="term" value="F:glycosyltransferase activity"/>
    <property type="evidence" value="ECO:0007669"/>
    <property type="project" value="UniProtKB-KW"/>
</dbReference>
<evidence type="ECO:0000313" key="4">
    <source>
        <dbReference type="EMBL" id="VAW24259.1"/>
    </source>
</evidence>
<dbReference type="SUPFAM" id="SSF53756">
    <property type="entry name" value="UDP-Glycosyltransferase/glycogen phosphorylase"/>
    <property type="match status" value="1"/>
</dbReference>
<feature type="domain" description="Glycosyl transferase family 1" evidence="3">
    <location>
        <begin position="161"/>
        <end position="317"/>
    </location>
</feature>
<dbReference type="AlphaFoldDB" id="A0A3B0UIA4"/>
<keyword evidence="2 4" id="KW-0808">Transferase</keyword>
<dbReference type="PANTHER" id="PTHR12526">
    <property type="entry name" value="GLYCOSYLTRANSFERASE"/>
    <property type="match status" value="1"/>
</dbReference>
<evidence type="ECO:0000259" key="3">
    <source>
        <dbReference type="Pfam" id="PF00534"/>
    </source>
</evidence>
<evidence type="ECO:0000256" key="1">
    <source>
        <dbReference type="ARBA" id="ARBA00022676"/>
    </source>
</evidence>
<proteinExistence type="predicted"/>
<accession>A0A3B0UIA4</accession>
<evidence type="ECO:0000256" key="2">
    <source>
        <dbReference type="ARBA" id="ARBA00022679"/>
    </source>
</evidence>
<dbReference type="CDD" id="cd03801">
    <property type="entry name" value="GT4_PimA-like"/>
    <property type="match status" value="1"/>
</dbReference>
<dbReference type="PANTHER" id="PTHR12526:SF629">
    <property type="entry name" value="TEICHURONIC ACID BIOSYNTHESIS GLYCOSYLTRANSFERASE TUAH-RELATED"/>
    <property type="match status" value="1"/>
</dbReference>
<dbReference type="InterPro" id="IPR001296">
    <property type="entry name" value="Glyco_trans_1"/>
</dbReference>
<dbReference type="EMBL" id="UOER01000248">
    <property type="protein sequence ID" value="VAW24259.1"/>
    <property type="molecule type" value="Genomic_DNA"/>
</dbReference>